<sequence length="683" mass="73944">MFNLRITSELLSHKHKHKPNRAMEPIVSTKGKLTQLRYELPHRVLASAVYPAKAPNGSTIVLYGHETGVGILWRGGRRLKQSALQPQQPAKPPKVNGTSNDAIMIIDSDDDAPAKAPTQLPPKAEFDIEEEELDPDQPYPSIVQHVSLSLGTQVRHIAVPQIPHASALRPGDATPLIFSKSIVFTVACADSTIRIITLPLSPPPHAAKARSLSSTSQFGEEIIKIQGYQSIPRDVTMTWTTRDESGLVDEHQDDMEIDGDGDSAVTSSDQHRKQQPRARSQPNGTEGFDLLVASHSAELGGLLRIFRFQLSETTIKVSHPVVPCKTLTLRHPASRVTFNTAQYPKRRHSQLLITDSMGTARIYDLLATPTRKRRMSGGSNEPGAFVATFRTPFEAVKSITLMPPILASRKAIVDAAWASDGRHIIALLADGEWGVWDVDRSGPNPPADPSAFSLRGYVGTSDKEGNNSGPSSPKRGSRNSLAPMTPNTRRRKEEALFQGTSTSSAVVTRGGISVASLPSANGTSEDSILIWYGAEIYRIADLTKFWARTASASNGNSLPGPGLQIQDVTLCGEAITSISQFDTTTQASRMAVARDTLISLEHRLVITASTSQPLGRDMNAIFAREQLEDETSNRADQALLSHGELDLGGMDRMLDSMESSATNGAASKNLTMGGPRKVLFAST</sequence>
<keyword evidence="3" id="KW-1185">Reference proteome</keyword>
<feature type="region of interest" description="Disordered" evidence="1">
    <location>
        <begin position="439"/>
        <end position="502"/>
    </location>
</feature>
<accession>A0A9Q9DPE9</accession>
<protein>
    <recommendedName>
        <fullName evidence="4">Nucleoporin NUP37</fullName>
    </recommendedName>
</protein>
<evidence type="ECO:0008006" key="4">
    <source>
        <dbReference type="Google" id="ProtNLM"/>
    </source>
</evidence>
<reference evidence="2" key="1">
    <citation type="submission" date="2021-12" db="EMBL/GenBank/DDBJ databases">
        <title>Curvularia clavata genome.</title>
        <authorList>
            <person name="Cao Y."/>
        </authorList>
    </citation>
    <scope>NUCLEOTIDE SEQUENCE</scope>
    <source>
        <strain evidence="2">Yc1106</strain>
    </source>
</reference>
<dbReference type="OrthoDB" id="5323870at2759"/>
<organism evidence="2 3">
    <name type="scientific">Curvularia clavata</name>
    <dbReference type="NCBI Taxonomy" id="95742"/>
    <lineage>
        <taxon>Eukaryota</taxon>
        <taxon>Fungi</taxon>
        <taxon>Dikarya</taxon>
        <taxon>Ascomycota</taxon>
        <taxon>Pezizomycotina</taxon>
        <taxon>Dothideomycetes</taxon>
        <taxon>Pleosporomycetidae</taxon>
        <taxon>Pleosporales</taxon>
        <taxon>Pleosporineae</taxon>
        <taxon>Pleosporaceae</taxon>
        <taxon>Curvularia</taxon>
    </lineage>
</organism>
<feature type="compositionally biased region" description="Polar residues" evidence="1">
    <location>
        <begin position="478"/>
        <end position="487"/>
    </location>
</feature>
<dbReference type="AlphaFoldDB" id="A0A9Q9DPE9"/>
<feature type="region of interest" description="Disordered" evidence="1">
    <location>
        <begin position="244"/>
        <end position="287"/>
    </location>
</feature>
<dbReference type="Proteomes" id="UP001056012">
    <property type="component" value="Chromosome 1"/>
</dbReference>
<evidence type="ECO:0000256" key="1">
    <source>
        <dbReference type="SAM" id="MobiDB-lite"/>
    </source>
</evidence>
<gene>
    <name evidence="2" type="ORF">yc1106_00525</name>
</gene>
<proteinExistence type="predicted"/>
<dbReference type="Gene3D" id="2.130.10.10">
    <property type="entry name" value="YVTN repeat-like/Quinoprotein amine dehydrogenase"/>
    <property type="match status" value="1"/>
</dbReference>
<dbReference type="VEuPathDB" id="FungiDB:yc1106_00525"/>
<evidence type="ECO:0000313" key="2">
    <source>
        <dbReference type="EMBL" id="USP73251.1"/>
    </source>
</evidence>
<dbReference type="SUPFAM" id="SSF50978">
    <property type="entry name" value="WD40 repeat-like"/>
    <property type="match status" value="1"/>
</dbReference>
<dbReference type="InterPro" id="IPR036322">
    <property type="entry name" value="WD40_repeat_dom_sf"/>
</dbReference>
<feature type="compositionally biased region" description="Acidic residues" evidence="1">
    <location>
        <begin position="251"/>
        <end position="261"/>
    </location>
</feature>
<dbReference type="EMBL" id="CP089274">
    <property type="protein sequence ID" value="USP73251.1"/>
    <property type="molecule type" value="Genomic_DNA"/>
</dbReference>
<name>A0A9Q9DPE9_CURCL</name>
<evidence type="ECO:0000313" key="3">
    <source>
        <dbReference type="Proteomes" id="UP001056012"/>
    </source>
</evidence>
<dbReference type="InterPro" id="IPR015943">
    <property type="entry name" value="WD40/YVTN_repeat-like_dom_sf"/>
</dbReference>